<dbReference type="AlphaFoldDB" id="A0A931DPU6"/>
<dbReference type="EMBL" id="JADOUA010000001">
    <property type="protein sequence ID" value="MBG6091827.1"/>
    <property type="molecule type" value="Genomic_DNA"/>
</dbReference>
<sequence>MRPPLCFVCGLSPRDLPEGDDSASAFTLVHFALDVQERAAQEARDRDGWVGHPENAEWFCAAHADAARAHAHLHWREALAALASRGDG</sequence>
<accession>A0A931DPU6</accession>
<protein>
    <submittedName>
        <fullName evidence="1">Uncharacterized protein</fullName>
    </submittedName>
</protein>
<gene>
    <name evidence="1" type="ORF">IW256_005940</name>
</gene>
<organism evidence="1 2">
    <name type="scientific">Actinomadura viridis</name>
    <dbReference type="NCBI Taxonomy" id="58110"/>
    <lineage>
        <taxon>Bacteria</taxon>
        <taxon>Bacillati</taxon>
        <taxon>Actinomycetota</taxon>
        <taxon>Actinomycetes</taxon>
        <taxon>Streptosporangiales</taxon>
        <taxon>Thermomonosporaceae</taxon>
        <taxon>Actinomadura</taxon>
    </lineage>
</organism>
<name>A0A931DPU6_9ACTN</name>
<evidence type="ECO:0000313" key="1">
    <source>
        <dbReference type="EMBL" id="MBG6091827.1"/>
    </source>
</evidence>
<comment type="caution">
    <text evidence="1">The sequence shown here is derived from an EMBL/GenBank/DDBJ whole genome shotgun (WGS) entry which is preliminary data.</text>
</comment>
<dbReference type="Proteomes" id="UP000614047">
    <property type="component" value="Unassembled WGS sequence"/>
</dbReference>
<keyword evidence="2" id="KW-1185">Reference proteome</keyword>
<proteinExistence type="predicted"/>
<evidence type="ECO:0000313" key="2">
    <source>
        <dbReference type="Proteomes" id="UP000614047"/>
    </source>
</evidence>
<reference evidence="1" key="1">
    <citation type="submission" date="2020-11" db="EMBL/GenBank/DDBJ databases">
        <title>Sequencing the genomes of 1000 actinobacteria strains.</title>
        <authorList>
            <person name="Klenk H.-P."/>
        </authorList>
    </citation>
    <scope>NUCLEOTIDE SEQUENCE</scope>
    <source>
        <strain evidence="1">DSM 43175</strain>
    </source>
</reference>
<dbReference type="RefSeq" id="WP_197014096.1">
    <property type="nucleotide sequence ID" value="NZ_BAABES010000002.1"/>
</dbReference>